<dbReference type="EMBL" id="WTYM01000022">
    <property type="protein sequence ID" value="MXO58238.1"/>
    <property type="molecule type" value="Genomic_DNA"/>
</dbReference>
<dbReference type="AlphaFoldDB" id="A0A6I4SSC3"/>
<feature type="signal peptide" evidence="1">
    <location>
        <begin position="1"/>
        <end position="23"/>
    </location>
</feature>
<feature type="chain" id="PRO_5026158587" evidence="1">
    <location>
        <begin position="24"/>
        <end position="277"/>
    </location>
</feature>
<gene>
    <name evidence="2" type="ORF">GRI89_01595</name>
</gene>
<proteinExistence type="predicted"/>
<name>A0A6I4SSC3_9SPHN</name>
<evidence type="ECO:0000256" key="1">
    <source>
        <dbReference type="SAM" id="SignalP"/>
    </source>
</evidence>
<keyword evidence="3" id="KW-1185">Reference proteome</keyword>
<sequence length="277" mass="30544">MRWPALGIVSVVALGITASAAFAGEGDEPLTAARDFSGVWTTYREPGAPGPTGAGGLIAAVPQPPFTAEGKRRVEEYRKLVGEGGDGSGNFSGDNPAAHCVQYGMPTMMQSAGGYPIEFIHRPEQLTIIYEVESETRRVYMPGHGVPPEKRLPVRQGYSEGKWDGDTLVVTTTDLSDGQDQRTYPHSEEATMVERIRIVPDAKVGKIMEYELTMTDPVYYTAPVSFTKKWMPLKDGHIMAYNCTEEPWLRLLEKRREQLEAGEPITAKMADVIDVYE</sequence>
<evidence type="ECO:0000313" key="2">
    <source>
        <dbReference type="EMBL" id="MXO58238.1"/>
    </source>
</evidence>
<protein>
    <submittedName>
        <fullName evidence="2">Uncharacterized protein</fullName>
    </submittedName>
</protein>
<dbReference type="Proteomes" id="UP000433652">
    <property type="component" value="Unassembled WGS sequence"/>
</dbReference>
<organism evidence="2 3">
    <name type="scientific">Croceibacterium salegens</name>
    <dbReference type="NCBI Taxonomy" id="1737568"/>
    <lineage>
        <taxon>Bacteria</taxon>
        <taxon>Pseudomonadati</taxon>
        <taxon>Pseudomonadota</taxon>
        <taxon>Alphaproteobacteria</taxon>
        <taxon>Sphingomonadales</taxon>
        <taxon>Erythrobacteraceae</taxon>
        <taxon>Croceibacterium</taxon>
    </lineage>
</organism>
<reference evidence="2 3" key="1">
    <citation type="submission" date="2019-12" db="EMBL/GenBank/DDBJ databases">
        <title>Genomic-based taxomic classification of the family Erythrobacteraceae.</title>
        <authorList>
            <person name="Xu L."/>
        </authorList>
    </citation>
    <scope>NUCLEOTIDE SEQUENCE [LARGE SCALE GENOMIC DNA]</scope>
    <source>
        <strain evidence="2 3">MCCC 1K01500</strain>
    </source>
</reference>
<evidence type="ECO:0000313" key="3">
    <source>
        <dbReference type="Proteomes" id="UP000433652"/>
    </source>
</evidence>
<accession>A0A6I4SSC3</accession>
<keyword evidence="1" id="KW-0732">Signal</keyword>
<comment type="caution">
    <text evidence="2">The sequence shown here is derived from an EMBL/GenBank/DDBJ whole genome shotgun (WGS) entry which is preliminary data.</text>
</comment>
<dbReference type="RefSeq" id="WP_159791528.1">
    <property type="nucleotide sequence ID" value="NZ_WTYM01000022.1"/>
</dbReference>